<dbReference type="GO" id="GO:0016787">
    <property type="term" value="F:hydrolase activity"/>
    <property type="evidence" value="ECO:0007669"/>
    <property type="project" value="UniProtKB-KW"/>
</dbReference>
<evidence type="ECO:0000313" key="3">
    <source>
        <dbReference type="Proteomes" id="UP000184693"/>
    </source>
</evidence>
<dbReference type="EMBL" id="FSRM01000002">
    <property type="protein sequence ID" value="SIO48534.1"/>
    <property type="molecule type" value="Genomic_DNA"/>
</dbReference>
<feature type="domain" description="Amidohydrolase-related" evidence="1">
    <location>
        <begin position="24"/>
        <end position="295"/>
    </location>
</feature>
<reference evidence="2 3" key="1">
    <citation type="submission" date="2016-11" db="EMBL/GenBank/DDBJ databases">
        <authorList>
            <person name="Jaros S."/>
            <person name="Januszkiewicz K."/>
            <person name="Wedrychowicz H."/>
        </authorList>
    </citation>
    <scope>NUCLEOTIDE SEQUENCE [LARGE SCALE GENOMIC DNA]</scope>
    <source>
        <strain evidence="2 3">GAS86</strain>
    </source>
</reference>
<accession>A0A1N6JW07</accession>
<dbReference type="PANTHER" id="PTHR35563:SF2">
    <property type="entry name" value="BARREL METAL-DEPENDENT HYDROLASE, PUTATIVE (AFU_ORTHOLOGUE AFUA_1G16240)-RELATED"/>
    <property type="match status" value="1"/>
</dbReference>
<organism evidence="2 3">
    <name type="scientific">Paraburkholderia phenazinium</name>
    <dbReference type="NCBI Taxonomy" id="60549"/>
    <lineage>
        <taxon>Bacteria</taxon>
        <taxon>Pseudomonadati</taxon>
        <taxon>Pseudomonadota</taxon>
        <taxon>Betaproteobacteria</taxon>
        <taxon>Burkholderiales</taxon>
        <taxon>Burkholderiaceae</taxon>
        <taxon>Paraburkholderia</taxon>
    </lineage>
</organism>
<dbReference type="Proteomes" id="UP000184693">
    <property type="component" value="Unassembled WGS sequence"/>
</dbReference>
<dbReference type="InterPro" id="IPR006680">
    <property type="entry name" value="Amidohydro-rel"/>
</dbReference>
<keyword evidence="2" id="KW-0378">Hydrolase</keyword>
<evidence type="ECO:0000259" key="1">
    <source>
        <dbReference type="Pfam" id="PF04909"/>
    </source>
</evidence>
<proteinExistence type="predicted"/>
<name>A0A1N6JW07_9BURK</name>
<dbReference type="OrthoDB" id="9787654at2"/>
<sequence>MTKPCLGPLPPPAFVPAAIPPRACDCHAHVFGPYTQFPLADERSYTPPENPVTRFIEQLDATGFARGVVVTASVYGTDNRSLVDALRQAPTRLRGVAVIDGSTSEAELDSLTLHGVRGARFNLYQEHGQKVYRNGAGLDDLRALAPRLAARGWHAQIWVHAPDLPELAPTLRALSIPLVVDHMGRMNVSRGTDDAGFQTLVALLADGAAWTKISGADRISATGAPYEDVFAFEAAILAANPDHVVWGSDWPHVNYFESARMPDDGTLIEHFLRAVPDAASRQAILVSNPARLYDFPL</sequence>
<dbReference type="Gene3D" id="3.20.20.140">
    <property type="entry name" value="Metal-dependent hydrolases"/>
    <property type="match status" value="1"/>
</dbReference>
<dbReference type="InterPro" id="IPR032466">
    <property type="entry name" value="Metal_Hydrolase"/>
</dbReference>
<dbReference type="SUPFAM" id="SSF51556">
    <property type="entry name" value="Metallo-dependent hydrolases"/>
    <property type="match status" value="1"/>
</dbReference>
<dbReference type="InterPro" id="IPR052358">
    <property type="entry name" value="Aro_Compnd_Degr_Hydrolases"/>
</dbReference>
<evidence type="ECO:0000313" key="2">
    <source>
        <dbReference type="EMBL" id="SIO48534.1"/>
    </source>
</evidence>
<gene>
    <name evidence="2" type="ORF">SAMN05444168_5225</name>
</gene>
<dbReference type="AlphaFoldDB" id="A0A1N6JW07"/>
<dbReference type="Pfam" id="PF04909">
    <property type="entry name" value="Amidohydro_2"/>
    <property type="match status" value="1"/>
</dbReference>
<protein>
    <submittedName>
        <fullName evidence="2">Predicted metal-dependent hydrolase, TIM-barrel fold</fullName>
    </submittedName>
</protein>
<dbReference type="PANTHER" id="PTHR35563">
    <property type="entry name" value="BARREL METAL-DEPENDENT HYDROLASE, PUTATIVE (AFU_ORTHOLOGUE AFUA_1G16240)-RELATED"/>
    <property type="match status" value="1"/>
</dbReference>